<keyword evidence="6" id="KW-1185">Reference proteome</keyword>
<dbReference type="PANTHER" id="PTHR13168:SF0">
    <property type="entry name" value="C-MYC-BINDING PROTEIN"/>
    <property type="match status" value="1"/>
</dbReference>
<accession>L8GZ31</accession>
<evidence type="ECO:0000256" key="2">
    <source>
        <dbReference type="ARBA" id="ARBA00009389"/>
    </source>
</evidence>
<evidence type="ECO:0000313" key="5">
    <source>
        <dbReference type="EMBL" id="ELR18250.1"/>
    </source>
</evidence>
<evidence type="ECO:0008006" key="7">
    <source>
        <dbReference type="Google" id="ProtNLM"/>
    </source>
</evidence>
<dbReference type="VEuPathDB" id="AmoebaDB:ACA1_370030"/>
<dbReference type="OrthoDB" id="524165at2759"/>
<dbReference type="InterPro" id="IPR026060">
    <property type="entry name" value="AMY1"/>
</dbReference>
<gene>
    <name evidence="5" type="ORF">ACA1_370030</name>
</gene>
<sequence length="88" mass="9839">MQASEKEEFRGYLEKSGIIDSLTKVLVGLYEEQDKPSSALDFVRQKLGATLEDAATVESIKKENAELKKENANLKKQIAELTKAQQPQ</sequence>
<dbReference type="GO" id="GO:0003713">
    <property type="term" value="F:transcription coactivator activity"/>
    <property type="evidence" value="ECO:0007669"/>
    <property type="project" value="InterPro"/>
</dbReference>
<evidence type="ECO:0000313" key="6">
    <source>
        <dbReference type="Proteomes" id="UP000011083"/>
    </source>
</evidence>
<proteinExistence type="inferred from homology"/>
<dbReference type="OMA" id="MMHYKEE"/>
<dbReference type="STRING" id="1257118.L8GZ31"/>
<organism evidence="5 6">
    <name type="scientific">Acanthamoeba castellanii (strain ATCC 30010 / Neff)</name>
    <dbReference type="NCBI Taxonomy" id="1257118"/>
    <lineage>
        <taxon>Eukaryota</taxon>
        <taxon>Amoebozoa</taxon>
        <taxon>Discosea</taxon>
        <taxon>Longamoebia</taxon>
        <taxon>Centramoebida</taxon>
        <taxon>Acanthamoebidae</taxon>
        <taxon>Acanthamoeba</taxon>
    </lineage>
</organism>
<feature type="coiled-coil region" evidence="4">
    <location>
        <begin position="57"/>
        <end position="84"/>
    </location>
</feature>
<dbReference type="GeneID" id="14919051"/>
<dbReference type="GO" id="GO:0005634">
    <property type="term" value="C:nucleus"/>
    <property type="evidence" value="ECO:0007669"/>
    <property type="project" value="UniProtKB-SubCell"/>
</dbReference>
<dbReference type="AlphaFoldDB" id="L8GZ31"/>
<comment type="subcellular location">
    <subcellularLocation>
        <location evidence="1">Nucleus</location>
    </subcellularLocation>
</comment>
<evidence type="ECO:0000256" key="1">
    <source>
        <dbReference type="ARBA" id="ARBA00004123"/>
    </source>
</evidence>
<comment type="similarity">
    <text evidence="2">Belongs to the AMY1 family.</text>
</comment>
<reference evidence="5 6" key="1">
    <citation type="journal article" date="2013" name="Genome Biol.">
        <title>Genome of Acanthamoeba castellanii highlights extensive lateral gene transfer and early evolution of tyrosine kinase signaling.</title>
        <authorList>
            <person name="Clarke M."/>
            <person name="Lohan A.J."/>
            <person name="Liu B."/>
            <person name="Lagkouvardos I."/>
            <person name="Roy S."/>
            <person name="Zafar N."/>
            <person name="Bertelli C."/>
            <person name="Schilde C."/>
            <person name="Kianianmomeni A."/>
            <person name="Burglin T.R."/>
            <person name="Frech C."/>
            <person name="Turcotte B."/>
            <person name="Kopec K.O."/>
            <person name="Synnott J.M."/>
            <person name="Choo C."/>
            <person name="Paponov I."/>
            <person name="Finkler A."/>
            <person name="Soon Heng Tan C."/>
            <person name="Hutchins A.P."/>
            <person name="Weinmeier T."/>
            <person name="Rattei T."/>
            <person name="Chu J.S."/>
            <person name="Gimenez G."/>
            <person name="Irimia M."/>
            <person name="Rigden D.J."/>
            <person name="Fitzpatrick D.A."/>
            <person name="Lorenzo-Morales J."/>
            <person name="Bateman A."/>
            <person name="Chiu C.H."/>
            <person name="Tang P."/>
            <person name="Hegemann P."/>
            <person name="Fromm H."/>
            <person name="Raoult D."/>
            <person name="Greub G."/>
            <person name="Miranda-Saavedra D."/>
            <person name="Chen N."/>
            <person name="Nash P."/>
            <person name="Ginger M.L."/>
            <person name="Horn M."/>
            <person name="Schaap P."/>
            <person name="Caler L."/>
            <person name="Loftus B."/>
        </authorList>
    </citation>
    <scope>NUCLEOTIDE SEQUENCE [LARGE SCALE GENOMIC DNA]</scope>
    <source>
        <strain evidence="5 6">Neff</strain>
    </source>
</reference>
<protein>
    <recommendedName>
        <fullName evidence="7">c-Myc-binding protein</fullName>
    </recommendedName>
</protein>
<dbReference type="RefSeq" id="XP_004340270.1">
    <property type="nucleotide sequence ID" value="XM_004340222.1"/>
</dbReference>
<keyword evidence="3" id="KW-0539">Nucleus</keyword>
<name>L8GZ31_ACACF</name>
<evidence type="ECO:0000256" key="3">
    <source>
        <dbReference type="ARBA" id="ARBA00023242"/>
    </source>
</evidence>
<dbReference type="PANTHER" id="PTHR13168">
    <property type="entry name" value="ASSOCIATE OF C-MYC AMY-1"/>
    <property type="match status" value="1"/>
</dbReference>
<evidence type="ECO:0000256" key="4">
    <source>
        <dbReference type="SAM" id="Coils"/>
    </source>
</evidence>
<dbReference type="EMBL" id="KB007960">
    <property type="protein sequence ID" value="ELR18250.1"/>
    <property type="molecule type" value="Genomic_DNA"/>
</dbReference>
<keyword evidence="4" id="KW-0175">Coiled coil</keyword>
<dbReference type="PRINTS" id="PR02028">
    <property type="entry name" value="CMYCBINDINGP"/>
</dbReference>
<dbReference type="Proteomes" id="UP000011083">
    <property type="component" value="Unassembled WGS sequence"/>
</dbReference>
<dbReference type="KEGG" id="acan:ACA1_370030"/>